<proteinExistence type="predicted"/>
<dbReference type="EMBL" id="CAAE01013731">
    <property type="protein sequence ID" value="CAF95271.1"/>
    <property type="molecule type" value="Genomic_DNA"/>
</dbReference>
<protein>
    <submittedName>
        <fullName evidence="1">(spotted green pufferfish) hypothetical protein</fullName>
    </submittedName>
</protein>
<reference evidence="1" key="2">
    <citation type="submission" date="2004-02" db="EMBL/GenBank/DDBJ databases">
        <authorList>
            <consortium name="Genoscope"/>
            <consortium name="Whitehead Institute Centre for Genome Research"/>
        </authorList>
    </citation>
    <scope>NUCLEOTIDE SEQUENCE</scope>
</reference>
<dbReference type="KEGG" id="tng:GSTEN00011861G001"/>
<accession>Q4SVR1</accession>
<organism evidence="1">
    <name type="scientific">Tetraodon nigroviridis</name>
    <name type="common">Spotted green pufferfish</name>
    <name type="synonym">Chelonodon nigroviridis</name>
    <dbReference type="NCBI Taxonomy" id="99883"/>
    <lineage>
        <taxon>Eukaryota</taxon>
        <taxon>Metazoa</taxon>
        <taxon>Chordata</taxon>
        <taxon>Craniata</taxon>
        <taxon>Vertebrata</taxon>
        <taxon>Euteleostomi</taxon>
        <taxon>Actinopterygii</taxon>
        <taxon>Neopterygii</taxon>
        <taxon>Teleostei</taxon>
        <taxon>Neoteleostei</taxon>
        <taxon>Acanthomorphata</taxon>
        <taxon>Eupercaria</taxon>
        <taxon>Tetraodontiformes</taxon>
        <taxon>Tetradontoidea</taxon>
        <taxon>Tetraodontidae</taxon>
        <taxon>Tetraodon</taxon>
    </lineage>
</organism>
<name>Q4SVR1_TETNG</name>
<sequence>MKEHSQRYTNSWKKLYLNIRGQCHLEDWLRKSGEQERLRQALVMVDMETHYHPPSPLDESVLGSPLCTDDNFMDNMEELQDISKSIHSDTLSSLDIHDYPPSSNGSEGSTVLGELLLTLISVLKTGGLHLCCFFSVQSSSV</sequence>
<gene>
    <name evidence="1" type="ORF">GSTENG00011861001</name>
</gene>
<evidence type="ECO:0000313" key="1">
    <source>
        <dbReference type="EMBL" id="CAF95271.1"/>
    </source>
</evidence>
<dbReference type="AlphaFoldDB" id="Q4SVR1"/>
<reference evidence="1" key="1">
    <citation type="journal article" date="2004" name="Nature">
        <title>Genome duplication in the teleost fish Tetraodon nigroviridis reveals the early vertebrate proto-karyotype.</title>
        <authorList>
            <person name="Jaillon O."/>
            <person name="Aury J.-M."/>
            <person name="Brunet F."/>
            <person name="Petit J.-L."/>
            <person name="Stange-Thomann N."/>
            <person name="Mauceli E."/>
            <person name="Bouneau L."/>
            <person name="Fischer C."/>
            <person name="Ozouf-Costaz C."/>
            <person name="Bernot A."/>
            <person name="Nicaud S."/>
            <person name="Jaffe D."/>
            <person name="Fisher S."/>
            <person name="Lutfalla G."/>
            <person name="Dossat C."/>
            <person name="Segurens B."/>
            <person name="Dasilva C."/>
            <person name="Salanoubat M."/>
            <person name="Levy M."/>
            <person name="Boudet N."/>
            <person name="Castellano S."/>
            <person name="Anthouard V."/>
            <person name="Jubin C."/>
            <person name="Castelli V."/>
            <person name="Katinka M."/>
            <person name="Vacherie B."/>
            <person name="Biemont C."/>
            <person name="Skalli Z."/>
            <person name="Cattolico L."/>
            <person name="Poulain J."/>
            <person name="De Berardinis V."/>
            <person name="Cruaud C."/>
            <person name="Duprat S."/>
            <person name="Brottier P."/>
            <person name="Coutanceau J.-P."/>
            <person name="Gouzy J."/>
            <person name="Parra G."/>
            <person name="Lardier G."/>
            <person name="Chapple C."/>
            <person name="McKernan K.J."/>
            <person name="McEwan P."/>
            <person name="Bosak S."/>
            <person name="Kellis M."/>
            <person name="Volff J.-N."/>
            <person name="Guigo R."/>
            <person name="Zody M.C."/>
            <person name="Mesirov J."/>
            <person name="Lindblad-Toh K."/>
            <person name="Birren B."/>
            <person name="Nusbaum C."/>
            <person name="Kahn D."/>
            <person name="Robinson-Rechavi M."/>
            <person name="Laudet V."/>
            <person name="Schachter V."/>
            <person name="Quetier F."/>
            <person name="Saurin W."/>
            <person name="Scarpelli C."/>
            <person name="Wincker P."/>
            <person name="Lander E.S."/>
            <person name="Weissenbach J."/>
            <person name="Roest Crollius H."/>
        </authorList>
    </citation>
    <scope>NUCLEOTIDE SEQUENCE [LARGE SCALE GENOMIC DNA]</scope>
</reference>
<comment type="caution">
    <text evidence="1">The sequence shown here is derived from an EMBL/GenBank/DDBJ whole genome shotgun (WGS) entry which is preliminary data.</text>
</comment>
<dbReference type="OrthoDB" id="5771769at2759"/>